<reference evidence="1" key="1">
    <citation type="submission" date="2019-08" db="EMBL/GenBank/DDBJ databases">
        <authorList>
            <person name="Kucharzyk K."/>
            <person name="Murdoch R.W."/>
            <person name="Higgins S."/>
            <person name="Loffler F."/>
        </authorList>
    </citation>
    <scope>NUCLEOTIDE SEQUENCE</scope>
</reference>
<organism evidence="1">
    <name type="scientific">bioreactor metagenome</name>
    <dbReference type="NCBI Taxonomy" id="1076179"/>
    <lineage>
        <taxon>unclassified sequences</taxon>
        <taxon>metagenomes</taxon>
        <taxon>ecological metagenomes</taxon>
    </lineage>
</organism>
<evidence type="ECO:0000313" key="1">
    <source>
        <dbReference type="EMBL" id="MPM39098.1"/>
    </source>
</evidence>
<gene>
    <name evidence="1" type="ORF">SDC9_85730</name>
</gene>
<dbReference type="AlphaFoldDB" id="A0A644ZFL4"/>
<accession>A0A644ZFL4</accession>
<proteinExistence type="predicted"/>
<comment type="caution">
    <text evidence="1">The sequence shown here is derived from an EMBL/GenBank/DDBJ whole genome shotgun (WGS) entry which is preliminary data.</text>
</comment>
<name>A0A644ZFL4_9ZZZZ</name>
<dbReference type="EMBL" id="VSSQ01008522">
    <property type="protein sequence ID" value="MPM39098.1"/>
    <property type="molecule type" value="Genomic_DNA"/>
</dbReference>
<sequence>MCPGNEQLNSGEPEQVTWFPFLQTKSNFQITSLNPGHYFPQVKVNGCIQKFDDKDVNIDEEAVIKTEGIFRYDNPTKGQKIVRPNSVKASTIDKKEIFTTYSTKNKLEGYILTEGQNVGKWKDSNLVPEDSVQILKNNTKVWLEPYGWTSNSMRFPEPKIAEAGYYKFENLPSGVYLLYLENQKAKGKIVSICNTHENDRPKEANMTYQQNIGSSGYEITLDYSYSFGGNSLKIKAIWDNVVIGFGDQNYIPQKYKTATHPNKDSLGNYVDIKGNIIQPPYVFIDHPYYAVCGDNLRYCSDVLKMENKKPRHFSYEHSGEFLGEVPLKADFEEENLYDQLEVIEYKKNATLLQGEQVSQGVYFTWQFVFTFKADEQVVSIVTVAASEIYDWIDKSRNNEGLHESVVFGGGIVDAKVGQDIIDKIIEGKDFTFTKKNEVATYTISAKMNK</sequence>
<protein>
    <submittedName>
        <fullName evidence="1">Uncharacterized protein</fullName>
    </submittedName>
</protein>